<dbReference type="GO" id="GO:0005524">
    <property type="term" value="F:ATP binding"/>
    <property type="evidence" value="ECO:0007669"/>
    <property type="project" value="UniProtKB-UniRule"/>
</dbReference>
<evidence type="ECO:0000256" key="3">
    <source>
        <dbReference type="ARBA" id="ARBA00022679"/>
    </source>
</evidence>
<comment type="catalytic activity">
    <reaction evidence="8">
        <text>L-seryl-[protein] + ATP = O-phospho-L-seryl-[protein] + ADP + H(+)</text>
        <dbReference type="Rhea" id="RHEA:17989"/>
        <dbReference type="Rhea" id="RHEA-COMP:9863"/>
        <dbReference type="Rhea" id="RHEA-COMP:11604"/>
        <dbReference type="ChEBI" id="CHEBI:15378"/>
        <dbReference type="ChEBI" id="CHEBI:29999"/>
        <dbReference type="ChEBI" id="CHEBI:30616"/>
        <dbReference type="ChEBI" id="CHEBI:83421"/>
        <dbReference type="ChEBI" id="CHEBI:456216"/>
        <dbReference type="EC" id="2.7.11.1"/>
    </reaction>
</comment>
<dbReference type="PANTHER" id="PTHR47634">
    <property type="entry name" value="PROTEIN KINASE DOMAIN-CONTAINING PROTEIN-RELATED"/>
    <property type="match status" value="1"/>
</dbReference>
<dbReference type="SMART" id="SM00220">
    <property type="entry name" value="S_TKc"/>
    <property type="match status" value="1"/>
</dbReference>
<name>A0A443HVP1_BYSSP</name>
<feature type="binding site" evidence="9">
    <location>
        <position position="71"/>
    </location>
    <ligand>
        <name>ATP</name>
        <dbReference type="ChEBI" id="CHEBI:30616"/>
    </ligand>
</feature>
<feature type="domain" description="Protein kinase" evidence="10">
    <location>
        <begin position="41"/>
        <end position="393"/>
    </location>
</feature>
<dbReference type="VEuPathDB" id="FungiDB:C8Q69DRAFT_443641"/>
<dbReference type="Gene3D" id="1.10.510.10">
    <property type="entry name" value="Transferase(Phosphotransferase) domain 1"/>
    <property type="match status" value="1"/>
</dbReference>
<dbReference type="Pfam" id="PF00069">
    <property type="entry name" value="Pkinase"/>
    <property type="match status" value="1"/>
</dbReference>
<comment type="catalytic activity">
    <reaction evidence="7">
        <text>L-threonyl-[protein] + ATP = O-phospho-L-threonyl-[protein] + ADP + H(+)</text>
        <dbReference type="Rhea" id="RHEA:46608"/>
        <dbReference type="Rhea" id="RHEA-COMP:11060"/>
        <dbReference type="Rhea" id="RHEA-COMP:11605"/>
        <dbReference type="ChEBI" id="CHEBI:15378"/>
        <dbReference type="ChEBI" id="CHEBI:30013"/>
        <dbReference type="ChEBI" id="CHEBI:30616"/>
        <dbReference type="ChEBI" id="CHEBI:61977"/>
        <dbReference type="ChEBI" id="CHEBI:456216"/>
        <dbReference type="EC" id="2.7.11.1"/>
    </reaction>
</comment>
<organism evidence="11 12">
    <name type="scientific">Byssochlamys spectabilis</name>
    <name type="common">Paecilomyces variotii</name>
    <dbReference type="NCBI Taxonomy" id="264951"/>
    <lineage>
        <taxon>Eukaryota</taxon>
        <taxon>Fungi</taxon>
        <taxon>Dikarya</taxon>
        <taxon>Ascomycota</taxon>
        <taxon>Pezizomycotina</taxon>
        <taxon>Eurotiomycetes</taxon>
        <taxon>Eurotiomycetidae</taxon>
        <taxon>Eurotiales</taxon>
        <taxon>Thermoascaceae</taxon>
        <taxon>Paecilomyces</taxon>
    </lineage>
</organism>
<dbReference type="EMBL" id="RCNU01000004">
    <property type="protein sequence ID" value="RWQ95897.1"/>
    <property type="molecule type" value="Genomic_DNA"/>
</dbReference>
<dbReference type="GO" id="GO:0005737">
    <property type="term" value="C:cytoplasm"/>
    <property type="evidence" value="ECO:0007669"/>
    <property type="project" value="TreeGrafter"/>
</dbReference>
<evidence type="ECO:0000256" key="8">
    <source>
        <dbReference type="ARBA" id="ARBA00048679"/>
    </source>
</evidence>
<comment type="caution">
    <text evidence="11">The sequence shown here is derived from an EMBL/GenBank/DDBJ whole genome shotgun (WGS) entry which is preliminary data.</text>
</comment>
<dbReference type="AlphaFoldDB" id="A0A443HVP1"/>
<evidence type="ECO:0000313" key="12">
    <source>
        <dbReference type="Proteomes" id="UP000283841"/>
    </source>
</evidence>
<keyword evidence="3" id="KW-0808">Transferase</keyword>
<keyword evidence="2" id="KW-0723">Serine/threonine-protein kinase</keyword>
<dbReference type="STRING" id="264951.A0A443HVP1"/>
<keyword evidence="5 11" id="KW-0418">Kinase</keyword>
<evidence type="ECO:0000256" key="2">
    <source>
        <dbReference type="ARBA" id="ARBA00022527"/>
    </source>
</evidence>
<dbReference type="PROSITE" id="PS50011">
    <property type="entry name" value="PROTEIN_KINASE_DOM"/>
    <property type="match status" value="1"/>
</dbReference>
<dbReference type="InterPro" id="IPR051334">
    <property type="entry name" value="SRPK"/>
</dbReference>
<evidence type="ECO:0000256" key="5">
    <source>
        <dbReference type="ARBA" id="ARBA00022777"/>
    </source>
</evidence>
<dbReference type="GO" id="GO:0000245">
    <property type="term" value="P:spliceosomal complex assembly"/>
    <property type="evidence" value="ECO:0007669"/>
    <property type="project" value="TreeGrafter"/>
</dbReference>
<evidence type="ECO:0000256" key="4">
    <source>
        <dbReference type="ARBA" id="ARBA00022741"/>
    </source>
</evidence>
<gene>
    <name evidence="11" type="ORF">C8Q69DRAFT_443641</name>
</gene>
<protein>
    <recommendedName>
        <fullName evidence="1">non-specific serine/threonine protein kinase</fullName>
        <ecNumber evidence="1">2.7.11.1</ecNumber>
    </recommendedName>
</protein>
<dbReference type="InterPro" id="IPR017441">
    <property type="entry name" value="Protein_kinase_ATP_BS"/>
</dbReference>
<accession>A0A443HVP1</accession>
<dbReference type="PROSITE" id="PS00107">
    <property type="entry name" value="PROTEIN_KINASE_ATP"/>
    <property type="match status" value="1"/>
</dbReference>
<proteinExistence type="predicted"/>
<keyword evidence="6 9" id="KW-0067">ATP-binding</keyword>
<keyword evidence="4 9" id="KW-0547">Nucleotide-binding</keyword>
<dbReference type="GeneID" id="39598212"/>
<evidence type="ECO:0000256" key="1">
    <source>
        <dbReference type="ARBA" id="ARBA00012513"/>
    </source>
</evidence>
<dbReference type="PANTHER" id="PTHR47634:SF9">
    <property type="entry name" value="PROTEIN KINASE DOMAIN-CONTAINING PROTEIN-RELATED"/>
    <property type="match status" value="1"/>
</dbReference>
<dbReference type="InterPro" id="IPR000719">
    <property type="entry name" value="Prot_kinase_dom"/>
</dbReference>
<sequence length="393" mass="45211">MDDPSVYHQHNLLYTEERLSRYRPGGYHPVCLGDTFKNDRYTVYHKLGWGGYSTVWLANDRERRAQWVALKIITADSSLNSRELDNLRLLEERLRGSLSSNYIVQLLDSFIHQGPNGAHQCLVFELLGPSVNRVLSDYNHFGDTLEAEDILRMSEQLLQAIQSIHNAGMGHGDISGGNVAFTCSRLSHIAKEELFKIIGMPESEDLARLDGRPLDKSLPKYLVKAAEWVDWVDEDEEDIRILDFGEAFLQGNEPGKLAQPGQLRAPETIFTEHFDYRVDLWRAGIMIYSFIFTSYPFQYLGDDDFLVAQMIGFVEELPEDWHPQWMRLNSKRELILEETFQISKLERRFKERVHDPELAPLFTIIRGLVRFLPSSRMNASEALGLLRSGQTTS</sequence>
<keyword evidence="12" id="KW-1185">Reference proteome</keyword>
<dbReference type="GO" id="GO:0005634">
    <property type="term" value="C:nucleus"/>
    <property type="evidence" value="ECO:0007669"/>
    <property type="project" value="TreeGrafter"/>
</dbReference>
<reference evidence="11 12" key="1">
    <citation type="journal article" date="2018" name="Front. Microbiol.">
        <title>Genomic and genetic insights into a cosmopolitan fungus, Paecilomyces variotii (Eurotiales).</title>
        <authorList>
            <person name="Urquhart A.S."/>
            <person name="Mondo S.J."/>
            <person name="Makela M.R."/>
            <person name="Hane J.K."/>
            <person name="Wiebenga A."/>
            <person name="He G."/>
            <person name="Mihaltcheva S."/>
            <person name="Pangilinan J."/>
            <person name="Lipzen A."/>
            <person name="Barry K."/>
            <person name="de Vries R.P."/>
            <person name="Grigoriev I.V."/>
            <person name="Idnurm A."/>
        </authorList>
    </citation>
    <scope>NUCLEOTIDE SEQUENCE [LARGE SCALE GENOMIC DNA]</scope>
    <source>
        <strain evidence="11 12">CBS 101075</strain>
    </source>
</reference>
<dbReference type="GO" id="GO:0050684">
    <property type="term" value="P:regulation of mRNA processing"/>
    <property type="evidence" value="ECO:0007669"/>
    <property type="project" value="TreeGrafter"/>
</dbReference>
<dbReference type="Gene3D" id="3.30.200.20">
    <property type="entry name" value="Phosphorylase Kinase, domain 1"/>
    <property type="match status" value="1"/>
</dbReference>
<dbReference type="SUPFAM" id="SSF56112">
    <property type="entry name" value="Protein kinase-like (PK-like)"/>
    <property type="match status" value="1"/>
</dbReference>
<dbReference type="GO" id="GO:0004674">
    <property type="term" value="F:protein serine/threonine kinase activity"/>
    <property type="evidence" value="ECO:0007669"/>
    <property type="project" value="UniProtKB-KW"/>
</dbReference>
<dbReference type="InterPro" id="IPR011009">
    <property type="entry name" value="Kinase-like_dom_sf"/>
</dbReference>
<evidence type="ECO:0000259" key="10">
    <source>
        <dbReference type="PROSITE" id="PS50011"/>
    </source>
</evidence>
<dbReference type="Proteomes" id="UP000283841">
    <property type="component" value="Unassembled WGS sequence"/>
</dbReference>
<dbReference type="RefSeq" id="XP_028485542.1">
    <property type="nucleotide sequence ID" value="XM_028628935.1"/>
</dbReference>
<evidence type="ECO:0000256" key="9">
    <source>
        <dbReference type="PROSITE-ProRule" id="PRU10141"/>
    </source>
</evidence>
<evidence type="ECO:0000313" key="11">
    <source>
        <dbReference type="EMBL" id="RWQ95897.1"/>
    </source>
</evidence>
<evidence type="ECO:0000256" key="6">
    <source>
        <dbReference type="ARBA" id="ARBA00022840"/>
    </source>
</evidence>
<dbReference type="EC" id="2.7.11.1" evidence="1"/>
<evidence type="ECO:0000256" key="7">
    <source>
        <dbReference type="ARBA" id="ARBA00047899"/>
    </source>
</evidence>